<evidence type="ECO:0000313" key="2">
    <source>
        <dbReference type="EMBL" id="QKH83879.1"/>
    </source>
</evidence>
<reference evidence="2 3" key="1">
    <citation type="submission" date="2020-05" db="EMBL/GenBank/DDBJ databases">
        <title>FDA dAtabase for Regulatory Grade micrObial Sequences (FDA-ARGOS): Supporting development and validation of Infectious Disease Dx tests.</title>
        <authorList>
            <person name="Bojja K."/>
            <person name="Kessler A."/>
            <person name="Tallon L."/>
            <person name="Sadzewicz L."/>
            <person name="Zhao X."/>
            <person name="Vavikolanu K."/>
            <person name="Mehta A."/>
            <person name="Aluvathingal J."/>
            <person name="Nadendla S."/>
            <person name="Myers T."/>
            <person name="Yan Y."/>
            <person name="Sichtig H."/>
        </authorList>
    </citation>
    <scope>NUCLEOTIDE SEQUENCE [LARGE SCALE GENOMIC DNA]</scope>
    <source>
        <strain evidence="2 3">FDAARGOS_763</strain>
    </source>
</reference>
<feature type="region of interest" description="Disordered" evidence="1">
    <location>
        <begin position="115"/>
        <end position="149"/>
    </location>
</feature>
<gene>
    <name evidence="2" type="ORF">FOC69_05725</name>
</gene>
<evidence type="ECO:0000313" key="3">
    <source>
        <dbReference type="Proteomes" id="UP000501467"/>
    </source>
</evidence>
<accession>A0AAP9SVQ4</accession>
<name>A0AAP9SVQ4_BACFG</name>
<dbReference type="AlphaFoldDB" id="A0AAP9SVQ4"/>
<organism evidence="2 3">
    <name type="scientific">Bacteroides fragilis</name>
    <dbReference type="NCBI Taxonomy" id="817"/>
    <lineage>
        <taxon>Bacteria</taxon>
        <taxon>Pseudomonadati</taxon>
        <taxon>Bacteroidota</taxon>
        <taxon>Bacteroidia</taxon>
        <taxon>Bacteroidales</taxon>
        <taxon>Bacteroidaceae</taxon>
        <taxon>Bacteroides</taxon>
    </lineage>
</organism>
<protein>
    <submittedName>
        <fullName evidence="2">Uncharacterized protein</fullName>
    </submittedName>
</protein>
<sequence length="149" mass="16786">MNTLDILRLTVEIILGIVAAGGLKNWTDTKKYRQEVEKLRAEVAGTQTKTRSDELENVKTAMDILMEQVVEPLKTEINAIRREMVRLRKAVGKANDCPFSINCPVRDELQKSECVEHDPLSRQPGKHKKVREDPGTRPAKCGEAEDTFG</sequence>
<dbReference type="EMBL" id="CP054003">
    <property type="protein sequence ID" value="QKH83879.1"/>
    <property type="molecule type" value="Genomic_DNA"/>
</dbReference>
<proteinExistence type="predicted"/>
<evidence type="ECO:0000256" key="1">
    <source>
        <dbReference type="SAM" id="MobiDB-lite"/>
    </source>
</evidence>
<dbReference type="RefSeq" id="WP_005776921.1">
    <property type="nucleotide sequence ID" value="NZ_CP054003.1"/>
</dbReference>
<feature type="compositionally biased region" description="Basic and acidic residues" evidence="1">
    <location>
        <begin position="130"/>
        <end position="143"/>
    </location>
</feature>
<dbReference type="Proteomes" id="UP000501467">
    <property type="component" value="Chromosome"/>
</dbReference>